<evidence type="ECO:0000256" key="1">
    <source>
        <dbReference type="SAM" id="MobiDB-lite"/>
    </source>
</evidence>
<reference evidence="2 5" key="2">
    <citation type="submission" date="2017-03" db="EMBL/GenBank/DDBJ databases">
        <title>Genome analysis of strain PAMC 26577.</title>
        <authorList>
            <person name="Oh H.-M."/>
            <person name="Yang J.-A."/>
        </authorList>
    </citation>
    <scope>NUCLEOTIDE SEQUENCE [LARGE SCALE GENOMIC DNA]</scope>
    <source>
        <strain evidence="2 5">PAMC 26577</strain>
    </source>
</reference>
<dbReference type="EMBL" id="NBTZ01000080">
    <property type="protein sequence ID" value="OTP72929.1"/>
    <property type="molecule type" value="Genomic_DNA"/>
</dbReference>
<evidence type="ECO:0000313" key="4">
    <source>
        <dbReference type="Proteomes" id="UP000194546"/>
    </source>
</evidence>
<organism evidence="3 4">
    <name type="scientific">Caballeronia sordidicola</name>
    <name type="common">Burkholderia sordidicola</name>
    <dbReference type="NCBI Taxonomy" id="196367"/>
    <lineage>
        <taxon>Bacteria</taxon>
        <taxon>Pseudomonadati</taxon>
        <taxon>Pseudomonadota</taxon>
        <taxon>Betaproteobacteria</taxon>
        <taxon>Burkholderiales</taxon>
        <taxon>Burkholderiaceae</taxon>
        <taxon>Caballeronia</taxon>
    </lineage>
</organism>
<accession>A0A242MXH3</accession>
<evidence type="ECO:0000313" key="2">
    <source>
        <dbReference type="EMBL" id="OTP72929.1"/>
    </source>
</evidence>
<evidence type="ECO:0000313" key="5">
    <source>
        <dbReference type="Proteomes" id="UP000195221"/>
    </source>
</evidence>
<proteinExistence type="predicted"/>
<protein>
    <submittedName>
        <fullName evidence="3">Uncharacterized protein</fullName>
    </submittedName>
</protein>
<dbReference type="AlphaFoldDB" id="A0A242MXH3"/>
<evidence type="ECO:0000313" key="3">
    <source>
        <dbReference type="EMBL" id="OTP76085.1"/>
    </source>
</evidence>
<comment type="caution">
    <text evidence="3">The sequence shown here is derived from an EMBL/GenBank/DDBJ whole genome shotgun (WGS) entry which is preliminary data.</text>
</comment>
<dbReference type="Proteomes" id="UP000194546">
    <property type="component" value="Unassembled WGS sequence"/>
</dbReference>
<dbReference type="Proteomes" id="UP000195221">
    <property type="component" value="Unassembled WGS sequence"/>
</dbReference>
<feature type="region of interest" description="Disordered" evidence="1">
    <location>
        <begin position="1"/>
        <end position="27"/>
    </location>
</feature>
<dbReference type="EMBL" id="NBTY01000065">
    <property type="protein sequence ID" value="OTP76085.1"/>
    <property type="molecule type" value="Genomic_DNA"/>
</dbReference>
<sequence length="47" mass="4842">MLPGKASRPGSGRCSAGVGHGSRRDRGRLAWCPGRSFSVVPCPGDAM</sequence>
<reference evidence="3 4" key="1">
    <citation type="submission" date="2017-03" db="EMBL/GenBank/DDBJ databases">
        <title>Genome analysis of strain PAMC 26510.</title>
        <authorList>
            <person name="Oh H.-M."/>
            <person name="Yang J.-A."/>
        </authorList>
    </citation>
    <scope>NUCLEOTIDE SEQUENCE [LARGE SCALE GENOMIC DNA]</scope>
    <source>
        <strain evidence="3 4">PAMC 26510</strain>
    </source>
</reference>
<gene>
    <name evidence="3" type="ORF">PAMC26510_12220</name>
    <name evidence="2" type="ORF">PAMC26577_19040</name>
</gene>
<name>A0A242MXH3_CABSO</name>